<dbReference type="RefSeq" id="WP_045463310.1">
    <property type="nucleotide sequence ID" value="NZ_BBLT01000004.1"/>
</dbReference>
<sequence length="299" mass="34310">MKKLILLVFIILANNAFSQTDFSNQDTIPSPWKKSIETGANINQSSFSPNWKGGGVNSIAMGLLLDGRLLYESSKISFDNVLQLQYGMVKNDNAIYRKTTDKIFFDSKLGYRITEKWNAFVSVTFLSQFAQGFKVVKDSLDRESQQLISRFMAPGYLTSSLGMEYKPVDYFWLRFGVGSFRNTFVTDTTLYRSVPQNYGVPIGKKVRNELAFALTANFDKDIAKNLHLYTRYVMFANYENLKAIDSRLDLTLSAKVNRYINVNLTATALYDQDQDYEIQYTQMLSLGLLYRFSEFDPKK</sequence>
<proteinExistence type="predicted"/>
<dbReference type="Pfam" id="PF04338">
    <property type="entry name" value="DUF481"/>
    <property type="match status" value="1"/>
</dbReference>
<accession>A0A098LDZ0</accession>
<organism evidence="2 3">
    <name type="scientific">Sporocytophaga myxococcoides</name>
    <dbReference type="NCBI Taxonomy" id="153721"/>
    <lineage>
        <taxon>Bacteria</taxon>
        <taxon>Pseudomonadati</taxon>
        <taxon>Bacteroidota</taxon>
        <taxon>Cytophagia</taxon>
        <taxon>Cytophagales</taxon>
        <taxon>Cytophagaceae</taxon>
        <taxon>Sporocytophaga</taxon>
    </lineage>
</organism>
<dbReference type="eggNOG" id="COG3137">
    <property type="taxonomic scope" value="Bacteria"/>
</dbReference>
<dbReference type="Proteomes" id="UP000030185">
    <property type="component" value="Unassembled WGS sequence"/>
</dbReference>
<keyword evidence="3" id="KW-1185">Reference proteome</keyword>
<feature type="signal peptide" evidence="1">
    <location>
        <begin position="1"/>
        <end position="18"/>
    </location>
</feature>
<name>A0A098LDZ0_9BACT</name>
<dbReference type="AlphaFoldDB" id="A0A098LDZ0"/>
<comment type="caution">
    <text evidence="2">The sequence shown here is derived from an EMBL/GenBank/DDBJ whole genome shotgun (WGS) entry which is preliminary data.</text>
</comment>
<dbReference type="InterPro" id="IPR007433">
    <property type="entry name" value="DUF481"/>
</dbReference>
<evidence type="ECO:0000256" key="1">
    <source>
        <dbReference type="SAM" id="SignalP"/>
    </source>
</evidence>
<dbReference type="STRING" id="153721.MYP_2399"/>
<evidence type="ECO:0008006" key="4">
    <source>
        <dbReference type="Google" id="ProtNLM"/>
    </source>
</evidence>
<reference evidence="2 3" key="1">
    <citation type="submission" date="2014-09" db="EMBL/GenBank/DDBJ databases">
        <title>Sporocytophaga myxococcoides PG-01 genome sequencing.</title>
        <authorList>
            <person name="Liu L."/>
            <person name="Gao P.J."/>
            <person name="Chen G.J."/>
            <person name="Wang L.S."/>
        </authorList>
    </citation>
    <scope>NUCLEOTIDE SEQUENCE [LARGE SCALE GENOMIC DNA]</scope>
    <source>
        <strain evidence="2 3">PG-01</strain>
    </source>
</reference>
<evidence type="ECO:0000313" key="2">
    <source>
        <dbReference type="EMBL" id="GAL85170.1"/>
    </source>
</evidence>
<dbReference type="Pfam" id="PF11276">
    <property type="entry name" value="DUF3078"/>
    <property type="match status" value="1"/>
</dbReference>
<keyword evidence="1" id="KW-0732">Signal</keyword>
<dbReference type="OrthoDB" id="1495718at2"/>
<feature type="chain" id="PRO_5001944590" description="DUF3078 domain-containing protein" evidence="1">
    <location>
        <begin position="19"/>
        <end position="299"/>
    </location>
</feature>
<dbReference type="EMBL" id="BBLT01000004">
    <property type="protein sequence ID" value="GAL85170.1"/>
    <property type="molecule type" value="Genomic_DNA"/>
</dbReference>
<dbReference type="InterPro" id="IPR021428">
    <property type="entry name" value="DUF3078"/>
</dbReference>
<protein>
    <recommendedName>
        <fullName evidence="4">DUF3078 domain-containing protein</fullName>
    </recommendedName>
</protein>
<gene>
    <name evidence="2" type="ORF">MYP_2399</name>
</gene>
<evidence type="ECO:0000313" key="3">
    <source>
        <dbReference type="Proteomes" id="UP000030185"/>
    </source>
</evidence>